<dbReference type="EMBL" id="UINC01123620">
    <property type="protein sequence ID" value="SVD00216.1"/>
    <property type="molecule type" value="Genomic_DNA"/>
</dbReference>
<keyword evidence="2" id="KW-0328">Glycosyltransferase</keyword>
<feature type="non-terminal residue" evidence="7">
    <location>
        <position position="1"/>
    </location>
</feature>
<accession>A0A382RRD4</accession>
<feature type="domain" description="DarT" evidence="6">
    <location>
        <begin position="1"/>
        <end position="115"/>
    </location>
</feature>
<sequence length="115" mass="13336">LNDEIIILAINLKVIETNKFLFTDGNAASKSTNIYSRLDNLKYLDWPCINARYWHEHMDGKRKKCSELMILDKIPTKYISKIIVKNKMLKKQIATIASLPVSIDKKYFFGEIIAN</sequence>
<dbReference type="GO" id="GO:0016757">
    <property type="term" value="F:glycosyltransferase activity"/>
    <property type="evidence" value="ECO:0007669"/>
    <property type="project" value="UniProtKB-KW"/>
</dbReference>
<evidence type="ECO:0000256" key="5">
    <source>
        <dbReference type="ARBA" id="ARBA00023125"/>
    </source>
</evidence>
<organism evidence="7">
    <name type="scientific">marine metagenome</name>
    <dbReference type="NCBI Taxonomy" id="408172"/>
    <lineage>
        <taxon>unclassified sequences</taxon>
        <taxon>metagenomes</taxon>
        <taxon>ecological metagenomes</taxon>
    </lineage>
</organism>
<proteinExistence type="predicted"/>
<keyword evidence="3" id="KW-0808">Transferase</keyword>
<evidence type="ECO:0000259" key="6">
    <source>
        <dbReference type="PROSITE" id="PS52018"/>
    </source>
</evidence>
<evidence type="ECO:0000256" key="2">
    <source>
        <dbReference type="ARBA" id="ARBA00022676"/>
    </source>
</evidence>
<reference evidence="7" key="1">
    <citation type="submission" date="2018-05" db="EMBL/GenBank/DDBJ databases">
        <authorList>
            <person name="Lanie J.A."/>
            <person name="Ng W.-L."/>
            <person name="Kazmierczak K.M."/>
            <person name="Andrzejewski T.M."/>
            <person name="Davidsen T.M."/>
            <person name="Wayne K.J."/>
            <person name="Tettelin H."/>
            <person name="Glass J.I."/>
            <person name="Rusch D."/>
            <person name="Podicherti R."/>
            <person name="Tsui H.-C.T."/>
            <person name="Winkler M.E."/>
        </authorList>
    </citation>
    <scope>NUCLEOTIDE SEQUENCE</scope>
</reference>
<dbReference type="PROSITE" id="PS52018">
    <property type="entry name" value="DART"/>
    <property type="match status" value="1"/>
</dbReference>
<dbReference type="InterPro" id="IPR029494">
    <property type="entry name" value="DarT"/>
</dbReference>
<dbReference type="GO" id="GO:0016779">
    <property type="term" value="F:nucleotidyltransferase activity"/>
    <property type="evidence" value="ECO:0007669"/>
    <property type="project" value="UniProtKB-KW"/>
</dbReference>
<evidence type="ECO:0000313" key="7">
    <source>
        <dbReference type="EMBL" id="SVD00216.1"/>
    </source>
</evidence>
<gene>
    <name evidence="7" type="ORF">METZ01_LOCUS353070</name>
</gene>
<keyword evidence="1" id="KW-1277">Toxin-antitoxin system</keyword>
<evidence type="ECO:0000256" key="1">
    <source>
        <dbReference type="ARBA" id="ARBA00022649"/>
    </source>
</evidence>
<dbReference type="GO" id="GO:0003677">
    <property type="term" value="F:DNA binding"/>
    <property type="evidence" value="ECO:0007669"/>
    <property type="project" value="UniProtKB-KW"/>
</dbReference>
<protein>
    <recommendedName>
        <fullName evidence="6">DarT domain-containing protein</fullName>
    </recommendedName>
</protein>
<name>A0A382RRD4_9ZZZZ</name>
<dbReference type="Pfam" id="PF14487">
    <property type="entry name" value="DarT"/>
    <property type="match status" value="1"/>
</dbReference>
<keyword evidence="5" id="KW-0238">DNA-binding</keyword>
<dbReference type="AlphaFoldDB" id="A0A382RRD4"/>
<evidence type="ECO:0000256" key="3">
    <source>
        <dbReference type="ARBA" id="ARBA00022679"/>
    </source>
</evidence>
<keyword evidence="4" id="KW-0548">Nucleotidyltransferase</keyword>
<evidence type="ECO:0000256" key="4">
    <source>
        <dbReference type="ARBA" id="ARBA00022695"/>
    </source>
</evidence>